<reference evidence="5 6" key="2">
    <citation type="submission" date="2018-03" db="EMBL/GenBank/DDBJ databases">
        <title>The ancient ancestry and fast evolution of plastids.</title>
        <authorList>
            <person name="Moore K.R."/>
            <person name="Magnabosco C."/>
            <person name="Momper L."/>
            <person name="Gold D.A."/>
            <person name="Bosak T."/>
            <person name="Fournier G.P."/>
        </authorList>
    </citation>
    <scope>NUCLEOTIDE SEQUENCE [LARGE SCALE GENOMIC DNA]</scope>
    <source>
        <strain evidence="5 6">CCAP 1448/3</strain>
    </source>
</reference>
<dbReference type="GO" id="GO:0140098">
    <property type="term" value="F:catalytic activity, acting on RNA"/>
    <property type="evidence" value="ECO:0007669"/>
    <property type="project" value="UniProtKB-ARBA"/>
</dbReference>
<dbReference type="EC" id="5.4.99.-" evidence="3"/>
<dbReference type="InterPro" id="IPR000748">
    <property type="entry name" value="PsdUridine_synth_RsuA/RluB/E/F"/>
</dbReference>
<dbReference type="InterPro" id="IPR020103">
    <property type="entry name" value="PsdUridine_synth_cat_dom_sf"/>
</dbReference>
<dbReference type="InterPro" id="IPR020094">
    <property type="entry name" value="TruA/RsuA/RluB/E/F_N"/>
</dbReference>
<dbReference type="GO" id="GO:0003723">
    <property type="term" value="F:RNA binding"/>
    <property type="evidence" value="ECO:0007669"/>
    <property type="project" value="InterPro"/>
</dbReference>
<evidence type="ECO:0000313" key="6">
    <source>
        <dbReference type="Proteomes" id="UP000238762"/>
    </source>
</evidence>
<evidence type="ECO:0000259" key="4">
    <source>
        <dbReference type="Pfam" id="PF00849"/>
    </source>
</evidence>
<dbReference type="Pfam" id="PF00849">
    <property type="entry name" value="PseudoU_synth_2"/>
    <property type="match status" value="1"/>
</dbReference>
<dbReference type="SUPFAM" id="SSF55120">
    <property type="entry name" value="Pseudouridine synthase"/>
    <property type="match status" value="1"/>
</dbReference>
<dbReference type="Gene3D" id="3.30.70.1560">
    <property type="entry name" value="Alpha-L RNA-binding motif"/>
    <property type="match status" value="1"/>
</dbReference>
<comment type="caution">
    <text evidence="5">The sequence shown here is derived from an EMBL/GenBank/DDBJ whole genome shotgun (WGS) entry which is preliminary data.</text>
</comment>
<dbReference type="GO" id="GO:0001522">
    <property type="term" value="P:pseudouridine synthesis"/>
    <property type="evidence" value="ECO:0007669"/>
    <property type="project" value="InterPro"/>
</dbReference>
<dbReference type="Proteomes" id="UP000238762">
    <property type="component" value="Unassembled WGS sequence"/>
</dbReference>
<evidence type="ECO:0000256" key="2">
    <source>
        <dbReference type="ARBA" id="ARBA00023235"/>
    </source>
</evidence>
<keyword evidence="2 3" id="KW-0413">Isomerase</keyword>
<organism evidence="5 6">
    <name type="scientific">Merismopedia glauca CCAP 1448/3</name>
    <dbReference type="NCBI Taxonomy" id="1296344"/>
    <lineage>
        <taxon>Bacteria</taxon>
        <taxon>Bacillati</taxon>
        <taxon>Cyanobacteriota</taxon>
        <taxon>Cyanophyceae</taxon>
        <taxon>Synechococcales</taxon>
        <taxon>Merismopediaceae</taxon>
        <taxon>Merismopedia</taxon>
    </lineage>
</organism>
<dbReference type="GO" id="GO:0009982">
    <property type="term" value="F:pseudouridine synthase activity"/>
    <property type="evidence" value="ECO:0007669"/>
    <property type="project" value="InterPro"/>
</dbReference>
<gene>
    <name evidence="5" type="ORF">C7B64_04280</name>
</gene>
<sequence>MHRHILFYKPYGVLSQFTPNQNDSQQETLKNYISIPDVYAVGRLDADSEGLLLLTSDGKLQHRLSDPKFGHWRTYWVQVERIPDEPALEQLRRGVTIQKYRTLPTKVQLLAAETDLPPRTPPIRYRKNVPTSWLEMSLIEGKNRQVRRMTAAVGFPTLRLVRVAIGNLKLESLQPGEWREVSDRELKQLMTQNRRSGTKEVDNDPLAVQVYTSFAPTCELKGTDLTQKY</sequence>
<dbReference type="InterPro" id="IPR018496">
    <property type="entry name" value="PsdUridine_synth_RsuA/RluB_CS"/>
</dbReference>
<dbReference type="AlphaFoldDB" id="A0A2T1C8A8"/>
<dbReference type="InterPro" id="IPR042092">
    <property type="entry name" value="PsdUridine_s_RsuA/RluB/E/F_cat"/>
</dbReference>
<protein>
    <recommendedName>
        <fullName evidence="3">Pseudouridine synthase</fullName>
        <ecNumber evidence="3">5.4.99.-</ecNumber>
    </recommendedName>
</protein>
<evidence type="ECO:0000256" key="1">
    <source>
        <dbReference type="ARBA" id="ARBA00008348"/>
    </source>
</evidence>
<dbReference type="RefSeq" id="WP_106287413.1">
    <property type="nucleotide sequence ID" value="NZ_CAWNTC010000192.1"/>
</dbReference>
<dbReference type="EMBL" id="PVWJ01000013">
    <property type="protein sequence ID" value="PSB04398.1"/>
    <property type="molecule type" value="Genomic_DNA"/>
</dbReference>
<dbReference type="PANTHER" id="PTHR47683">
    <property type="entry name" value="PSEUDOURIDINE SYNTHASE FAMILY PROTEIN-RELATED"/>
    <property type="match status" value="1"/>
</dbReference>
<accession>A0A2T1C8A8</accession>
<dbReference type="NCBIfam" id="TIGR00093">
    <property type="entry name" value="pseudouridine synthase"/>
    <property type="match status" value="1"/>
</dbReference>
<dbReference type="PANTHER" id="PTHR47683:SF2">
    <property type="entry name" value="RNA-BINDING S4 DOMAIN-CONTAINING PROTEIN"/>
    <property type="match status" value="1"/>
</dbReference>
<keyword evidence="6" id="KW-1185">Reference proteome</keyword>
<dbReference type="InterPro" id="IPR006145">
    <property type="entry name" value="PsdUridine_synth_RsuA/RluA"/>
</dbReference>
<reference evidence="5 6" key="1">
    <citation type="submission" date="2018-02" db="EMBL/GenBank/DDBJ databases">
        <authorList>
            <person name="Cohen D.B."/>
            <person name="Kent A.D."/>
        </authorList>
    </citation>
    <scope>NUCLEOTIDE SEQUENCE [LARGE SCALE GENOMIC DNA]</scope>
    <source>
        <strain evidence="5 6">CCAP 1448/3</strain>
    </source>
</reference>
<dbReference type="GO" id="GO:0006364">
    <property type="term" value="P:rRNA processing"/>
    <property type="evidence" value="ECO:0007669"/>
    <property type="project" value="UniProtKB-ARBA"/>
</dbReference>
<comment type="similarity">
    <text evidence="1 3">Belongs to the pseudouridine synthase RsuA family.</text>
</comment>
<evidence type="ECO:0000313" key="5">
    <source>
        <dbReference type="EMBL" id="PSB04398.1"/>
    </source>
</evidence>
<feature type="domain" description="Pseudouridine synthase RsuA/RluA-like" evidence="4">
    <location>
        <begin position="4"/>
        <end position="152"/>
    </location>
</feature>
<name>A0A2T1C8A8_9CYAN</name>
<dbReference type="Gene3D" id="3.30.70.580">
    <property type="entry name" value="Pseudouridine synthase I, catalytic domain, N-terminal subdomain"/>
    <property type="match status" value="1"/>
</dbReference>
<dbReference type="PROSITE" id="PS01149">
    <property type="entry name" value="PSI_RSU"/>
    <property type="match status" value="1"/>
</dbReference>
<evidence type="ECO:0000256" key="3">
    <source>
        <dbReference type="RuleBase" id="RU003887"/>
    </source>
</evidence>
<proteinExistence type="inferred from homology"/>
<dbReference type="InterPro" id="IPR050343">
    <property type="entry name" value="RsuA_PseudoU_synthase"/>
</dbReference>
<dbReference type="OrthoDB" id="9807213at2"/>